<evidence type="ECO:0000313" key="3">
    <source>
        <dbReference type="Proteomes" id="UP001152561"/>
    </source>
</evidence>
<comment type="caution">
    <text evidence="2">The sequence shown here is derived from an EMBL/GenBank/DDBJ whole genome shotgun (WGS) entry which is preliminary data.</text>
</comment>
<name>A0A9Q1LIY4_9SOLA</name>
<dbReference type="EMBL" id="JAJAGQ010000018">
    <property type="protein sequence ID" value="KAJ8536240.1"/>
    <property type="molecule type" value="Genomic_DNA"/>
</dbReference>
<dbReference type="AlphaFoldDB" id="A0A9Q1LIY4"/>
<evidence type="ECO:0000313" key="2">
    <source>
        <dbReference type="EMBL" id="KAJ8536240.1"/>
    </source>
</evidence>
<proteinExistence type="predicted"/>
<keyword evidence="1" id="KW-0413">Isomerase</keyword>
<dbReference type="Gene3D" id="3.40.50.1860">
    <property type="match status" value="3"/>
</dbReference>
<keyword evidence="3" id="KW-1185">Reference proteome</keyword>
<protein>
    <submittedName>
        <fullName evidence="2">Uncharacterized protein</fullName>
    </submittedName>
</protein>
<organism evidence="2 3">
    <name type="scientific">Anisodus acutangulus</name>
    <dbReference type="NCBI Taxonomy" id="402998"/>
    <lineage>
        <taxon>Eukaryota</taxon>
        <taxon>Viridiplantae</taxon>
        <taxon>Streptophyta</taxon>
        <taxon>Embryophyta</taxon>
        <taxon>Tracheophyta</taxon>
        <taxon>Spermatophyta</taxon>
        <taxon>Magnoliopsida</taxon>
        <taxon>eudicotyledons</taxon>
        <taxon>Gunneridae</taxon>
        <taxon>Pentapetalae</taxon>
        <taxon>asterids</taxon>
        <taxon>lamiids</taxon>
        <taxon>Solanales</taxon>
        <taxon>Solanaceae</taxon>
        <taxon>Solanoideae</taxon>
        <taxon>Hyoscyameae</taxon>
        <taxon>Anisodus</taxon>
    </lineage>
</organism>
<dbReference type="Proteomes" id="UP001152561">
    <property type="component" value="Unassembled WGS sequence"/>
</dbReference>
<dbReference type="PANTHER" id="PTHR21198:SF7">
    <property type="entry name" value="ASPARTATE-GLUTAMATE RACEMASE FAMILY"/>
    <property type="match status" value="1"/>
</dbReference>
<gene>
    <name evidence="2" type="ORF">K7X08_034641</name>
</gene>
<dbReference type="SUPFAM" id="SSF53681">
    <property type="entry name" value="Aspartate/glutamate racemase"/>
    <property type="match status" value="1"/>
</dbReference>
<evidence type="ECO:0000256" key="1">
    <source>
        <dbReference type="ARBA" id="ARBA00023235"/>
    </source>
</evidence>
<accession>A0A9Q1LIY4</accession>
<dbReference type="InterPro" id="IPR001920">
    <property type="entry name" value="Asp/Glu_race"/>
</dbReference>
<dbReference type="OrthoDB" id="1695589at2759"/>
<sequence>MPCHISHSWHDEVAQGSSVPVLHMGEVHCQRAQRSKFATTRSWEYSANWVLASDATLSAGVYQEKLQNEVLQWFLELFYHTSYRRRCMIPSMSSAIQKAELCKGFEVVLPDKATMEHAVIPAVEALNRKDIEGAQNLFRIPRQVLLVRAVNTIIIASDDMRDLLPPDDPLLKKCFDPIDALARSTVEFVHSVERNA</sequence>
<dbReference type="GO" id="GO:0016855">
    <property type="term" value="F:racemase and epimerase activity, acting on amino acids and derivatives"/>
    <property type="evidence" value="ECO:0007669"/>
    <property type="project" value="InterPro"/>
</dbReference>
<dbReference type="PANTHER" id="PTHR21198">
    <property type="entry name" value="GLUTAMATE RACEMASE"/>
    <property type="match status" value="1"/>
</dbReference>
<reference evidence="3" key="1">
    <citation type="journal article" date="2023" name="Proc. Natl. Acad. Sci. U.S.A.">
        <title>Genomic and structural basis for evolution of tropane alkaloid biosynthesis.</title>
        <authorList>
            <person name="Wanga Y.-J."/>
            <person name="Taina T."/>
            <person name="Yua J.-Y."/>
            <person name="Lia J."/>
            <person name="Xua B."/>
            <person name="Chenc J."/>
            <person name="D'Auriad J.C."/>
            <person name="Huanga J.-P."/>
            <person name="Huanga S.-X."/>
        </authorList>
    </citation>
    <scope>NUCLEOTIDE SEQUENCE [LARGE SCALE GENOMIC DNA]</scope>
    <source>
        <strain evidence="3">cv. KIB-2019</strain>
    </source>
</reference>